<feature type="domain" description="SGNH hydrolase-type esterase" evidence="1">
    <location>
        <begin position="144"/>
        <end position="317"/>
    </location>
</feature>
<evidence type="ECO:0000313" key="3">
    <source>
        <dbReference type="EMBL" id="MDR6553435.1"/>
    </source>
</evidence>
<evidence type="ECO:0008006" key="5">
    <source>
        <dbReference type="Google" id="ProtNLM"/>
    </source>
</evidence>
<dbReference type="InterPro" id="IPR036514">
    <property type="entry name" value="SGNH_hydro_sf"/>
</dbReference>
<dbReference type="InterPro" id="IPR013830">
    <property type="entry name" value="SGNH_hydro"/>
</dbReference>
<dbReference type="Gene3D" id="3.40.50.1110">
    <property type="entry name" value="SGNH hydrolase"/>
    <property type="match status" value="1"/>
</dbReference>
<gene>
    <name evidence="3" type="ORF">J2736_004642</name>
</gene>
<evidence type="ECO:0000313" key="4">
    <source>
        <dbReference type="Proteomes" id="UP001267290"/>
    </source>
</evidence>
<evidence type="ECO:0000259" key="2">
    <source>
        <dbReference type="Pfam" id="PF21181"/>
    </source>
</evidence>
<protein>
    <recommendedName>
        <fullName evidence="5">GDSL family lipase</fullName>
    </recommendedName>
</protein>
<evidence type="ECO:0000259" key="1">
    <source>
        <dbReference type="Pfam" id="PF14606"/>
    </source>
</evidence>
<dbReference type="RefSeq" id="WP_310500906.1">
    <property type="nucleotide sequence ID" value="NZ_JAVDSB010000010.1"/>
</dbReference>
<organism evidence="3 4">
    <name type="scientific">Paenibacillus qinlingensis</name>
    <dbReference type="NCBI Taxonomy" id="1837343"/>
    <lineage>
        <taxon>Bacteria</taxon>
        <taxon>Bacillati</taxon>
        <taxon>Bacillota</taxon>
        <taxon>Bacilli</taxon>
        <taxon>Bacillales</taxon>
        <taxon>Paenibacillaceae</taxon>
        <taxon>Paenibacillus</taxon>
    </lineage>
</organism>
<dbReference type="Gene3D" id="2.60.120.260">
    <property type="entry name" value="Galactose-binding domain-like"/>
    <property type="match status" value="1"/>
</dbReference>
<comment type="caution">
    <text evidence="3">The sequence shown here is derived from an EMBL/GenBank/DDBJ whole genome shotgun (WGS) entry which is preliminary data.</text>
</comment>
<accession>A0ABU1P112</accession>
<dbReference type="InterPro" id="IPR048977">
    <property type="entry name" value="SsfX3-like_N"/>
</dbReference>
<keyword evidence="4" id="KW-1185">Reference proteome</keyword>
<dbReference type="Pfam" id="PF21181">
    <property type="entry name" value="SsfX3_N"/>
    <property type="match status" value="1"/>
</dbReference>
<reference evidence="3 4" key="1">
    <citation type="submission" date="2023-07" db="EMBL/GenBank/DDBJ databases">
        <title>Sorghum-associated microbial communities from plants grown in Nebraska, USA.</title>
        <authorList>
            <person name="Schachtman D."/>
        </authorList>
    </citation>
    <scope>NUCLEOTIDE SEQUENCE [LARGE SCALE GENOMIC DNA]</scope>
    <source>
        <strain evidence="3 4">CC258</strain>
    </source>
</reference>
<proteinExistence type="predicted"/>
<sequence length="330" mass="36526">MKTIAISERYFLGAISLEENLEGIKPWRLPFDRYELFPPNGIGGKAENPAGVRLAFETDTENLTVSVVTSEDDNRKFDCVLNGELWKSVTLGAGESEVVIEGMPTGNKELEIYLTQSHPVTVKSVLIDNEASIGVLSRRRFKWITYGSSITQCSAAESPALTWPAIVARTRGWDLTCLGFGGQCHLEPMVARMIRDREADFISLCLGINVYGQSSLGLRTFQSAVIGFISIVREKHPGIPIAVISPIFSPSRETTDNIVGLSLTKMREEIRLAIEQLRAYGDSKLTYVDGLDLFDQSLVEYLPDQLHPDAEGYKLMAANVLKKFSSIESN</sequence>
<dbReference type="Pfam" id="PF14606">
    <property type="entry name" value="Lipase_GDSL_3"/>
    <property type="match status" value="1"/>
</dbReference>
<dbReference type="SUPFAM" id="SSF52266">
    <property type="entry name" value="SGNH hydrolase"/>
    <property type="match status" value="1"/>
</dbReference>
<feature type="domain" description="SsfX3-like N-terminal" evidence="2">
    <location>
        <begin position="11"/>
        <end position="114"/>
    </location>
</feature>
<name>A0ABU1P112_9BACL</name>
<dbReference type="EMBL" id="JAVDSB010000010">
    <property type="protein sequence ID" value="MDR6553435.1"/>
    <property type="molecule type" value="Genomic_DNA"/>
</dbReference>
<dbReference type="Proteomes" id="UP001267290">
    <property type="component" value="Unassembled WGS sequence"/>
</dbReference>